<dbReference type="Gene3D" id="3.40.395.10">
    <property type="entry name" value="Adenoviral Proteinase, Chain A"/>
    <property type="match status" value="1"/>
</dbReference>
<keyword evidence="2" id="KW-0645">Protease</keyword>
<name>A0A9P7K7W0_9AGAR</name>
<dbReference type="OrthoDB" id="1939479at2759"/>
<proteinExistence type="inferred from homology"/>
<evidence type="ECO:0000259" key="6">
    <source>
        <dbReference type="PROSITE" id="PS50600"/>
    </source>
</evidence>
<organism evidence="7 8">
    <name type="scientific">Sphagnurus paluster</name>
    <dbReference type="NCBI Taxonomy" id="117069"/>
    <lineage>
        <taxon>Eukaryota</taxon>
        <taxon>Fungi</taxon>
        <taxon>Dikarya</taxon>
        <taxon>Basidiomycota</taxon>
        <taxon>Agaricomycotina</taxon>
        <taxon>Agaricomycetes</taxon>
        <taxon>Agaricomycetidae</taxon>
        <taxon>Agaricales</taxon>
        <taxon>Tricholomatineae</taxon>
        <taxon>Lyophyllaceae</taxon>
        <taxon>Sphagnurus</taxon>
    </lineage>
</organism>
<reference evidence="7" key="1">
    <citation type="submission" date="2021-02" db="EMBL/GenBank/DDBJ databases">
        <authorList>
            <person name="Nieuwenhuis M."/>
            <person name="Van De Peppel L.J.J."/>
        </authorList>
    </citation>
    <scope>NUCLEOTIDE SEQUENCE</scope>
    <source>
        <strain evidence="7">D49</strain>
    </source>
</reference>
<evidence type="ECO:0000256" key="3">
    <source>
        <dbReference type="ARBA" id="ARBA00022801"/>
    </source>
</evidence>
<keyword evidence="3" id="KW-0378">Hydrolase</keyword>
<dbReference type="GO" id="GO:0006508">
    <property type="term" value="P:proteolysis"/>
    <property type="evidence" value="ECO:0007669"/>
    <property type="project" value="UniProtKB-KW"/>
</dbReference>
<feature type="compositionally biased region" description="Low complexity" evidence="5">
    <location>
        <begin position="158"/>
        <end position="170"/>
    </location>
</feature>
<dbReference type="InterPro" id="IPR003653">
    <property type="entry name" value="Peptidase_C48_C"/>
</dbReference>
<reference evidence="7" key="2">
    <citation type="submission" date="2021-10" db="EMBL/GenBank/DDBJ databases">
        <title>Phylogenomics reveals ancestral predisposition of the termite-cultivated fungus Termitomyces towards a domesticated lifestyle.</title>
        <authorList>
            <person name="Auxier B."/>
            <person name="Grum-Grzhimaylo A."/>
            <person name="Cardenas M.E."/>
            <person name="Lodge J.D."/>
            <person name="Laessoe T."/>
            <person name="Pedersen O."/>
            <person name="Smith M.E."/>
            <person name="Kuyper T.W."/>
            <person name="Franco-Molano E.A."/>
            <person name="Baroni T.J."/>
            <person name="Aanen D.K."/>
        </authorList>
    </citation>
    <scope>NUCLEOTIDE SEQUENCE</scope>
    <source>
        <strain evidence="7">D49</strain>
    </source>
</reference>
<accession>A0A9P7K7W0</accession>
<comment type="caution">
    <text evidence="7">The sequence shown here is derived from an EMBL/GenBank/DDBJ whole genome shotgun (WGS) entry which is preliminary data.</text>
</comment>
<dbReference type="EMBL" id="JABCKI010005725">
    <property type="protein sequence ID" value="KAG5639315.1"/>
    <property type="molecule type" value="Genomic_DNA"/>
</dbReference>
<feature type="region of interest" description="Disordered" evidence="5">
    <location>
        <begin position="255"/>
        <end position="283"/>
    </location>
</feature>
<dbReference type="InterPro" id="IPR038765">
    <property type="entry name" value="Papain-like_cys_pep_sf"/>
</dbReference>
<sequence length="572" mass="65312">MNPRKRPAAEPLLPVHSAKQRRTRMVGYDGGNPSPTEEAGLLSRWKKFGKDLVLLTSDTVKIVFNRVTRAEDSIGYTSTQSLADERDRPAASVNLDNTRSPNLNASYEHSRKKKRIKVLEETDTPSRIPYPPSTPPNQLTEQPVVSGGTSGPLSRPDSGGSSSTIYSRSGNTQLDPAPPPRRKQENIVIPRRYQNREHIFSKEHKANVRAETKNSKREMQMQLFQMKRQTGYSSTFSDFQSLLKYQAELEKIEQRDALSPSSSMVDLRTKQIESSPRRHSYSDNDMDFLRRAIDRARATLSGPRPPPPFQPSIELLRLNNRLKDESIEQLLRPKLPPPTPLPAPEDAQVNVILKKKGVVAKCAREQVSDSDMMRLLPCQWLNDEIINFYGALIQGRSDKGNPGGKRAKGSKSLNVHYFSTFFWPKLQEGYEKGRLAKWTKKIDLFAKDVVLIPVNHSNAHWTSAAINFRRKRIESYDSMGIKRSIVFKALRAYLDAEHRTKKNKPFDFTGWEDHSIEEPQQENGYDCGVFTCQFLVGLSRGDDYVRFTQKDMPHLRRRMIWEIGHATLREDP</sequence>
<dbReference type="PROSITE" id="PS50600">
    <property type="entry name" value="ULP_PROTEASE"/>
    <property type="match status" value="1"/>
</dbReference>
<evidence type="ECO:0000256" key="4">
    <source>
        <dbReference type="ARBA" id="ARBA00022807"/>
    </source>
</evidence>
<keyword evidence="4" id="KW-0788">Thiol protease</keyword>
<feature type="region of interest" description="Disordered" evidence="5">
    <location>
        <begin position="1"/>
        <end position="36"/>
    </location>
</feature>
<feature type="compositionally biased region" description="Polar residues" evidence="5">
    <location>
        <begin position="94"/>
        <end position="107"/>
    </location>
</feature>
<feature type="domain" description="Ubiquitin-like protease family profile" evidence="6">
    <location>
        <begin position="365"/>
        <end position="538"/>
    </location>
</feature>
<dbReference type="Pfam" id="PF02902">
    <property type="entry name" value="Peptidase_C48"/>
    <property type="match status" value="1"/>
</dbReference>
<dbReference type="SUPFAM" id="SSF54001">
    <property type="entry name" value="Cysteine proteinases"/>
    <property type="match status" value="1"/>
</dbReference>
<feature type="region of interest" description="Disordered" evidence="5">
    <location>
        <begin position="79"/>
        <end position="188"/>
    </location>
</feature>
<dbReference type="GO" id="GO:0005634">
    <property type="term" value="C:nucleus"/>
    <property type="evidence" value="ECO:0007669"/>
    <property type="project" value="TreeGrafter"/>
</dbReference>
<evidence type="ECO:0000256" key="2">
    <source>
        <dbReference type="ARBA" id="ARBA00022670"/>
    </source>
</evidence>
<evidence type="ECO:0000313" key="8">
    <source>
        <dbReference type="Proteomes" id="UP000717328"/>
    </source>
</evidence>
<dbReference type="AlphaFoldDB" id="A0A9P7K7W0"/>
<evidence type="ECO:0000256" key="5">
    <source>
        <dbReference type="SAM" id="MobiDB-lite"/>
    </source>
</evidence>
<dbReference type="GO" id="GO:0016926">
    <property type="term" value="P:protein desumoylation"/>
    <property type="evidence" value="ECO:0007669"/>
    <property type="project" value="TreeGrafter"/>
</dbReference>
<protein>
    <recommendedName>
        <fullName evidence="6">Ubiquitin-like protease family profile domain-containing protein</fullName>
    </recommendedName>
</protein>
<evidence type="ECO:0000256" key="1">
    <source>
        <dbReference type="ARBA" id="ARBA00005234"/>
    </source>
</evidence>
<dbReference type="PANTHER" id="PTHR12606">
    <property type="entry name" value="SENTRIN/SUMO-SPECIFIC PROTEASE"/>
    <property type="match status" value="1"/>
</dbReference>
<gene>
    <name evidence="7" type="ORF">H0H81_004517</name>
</gene>
<dbReference type="Proteomes" id="UP000717328">
    <property type="component" value="Unassembled WGS sequence"/>
</dbReference>
<keyword evidence="8" id="KW-1185">Reference proteome</keyword>
<evidence type="ECO:0000313" key="7">
    <source>
        <dbReference type="EMBL" id="KAG5639315.1"/>
    </source>
</evidence>
<dbReference type="PANTHER" id="PTHR12606:SF141">
    <property type="entry name" value="GH15225P-RELATED"/>
    <property type="match status" value="1"/>
</dbReference>
<dbReference type="GO" id="GO:0016929">
    <property type="term" value="F:deSUMOylase activity"/>
    <property type="evidence" value="ECO:0007669"/>
    <property type="project" value="TreeGrafter"/>
</dbReference>
<comment type="similarity">
    <text evidence="1">Belongs to the peptidase C48 family.</text>
</comment>